<protein>
    <submittedName>
        <fullName evidence="1">Uncharacterized protein</fullName>
    </submittedName>
</protein>
<dbReference type="AlphaFoldDB" id="A0A3P2A859"/>
<comment type="caution">
    <text evidence="1">The sequence shown here is derived from an EMBL/GenBank/DDBJ whole genome shotgun (WGS) entry which is preliminary data.</text>
</comment>
<reference evidence="1 2" key="1">
    <citation type="submission" date="2018-11" db="EMBL/GenBank/DDBJ databases">
        <title>Genomes From Bacteria Associated with the Canine Oral Cavity: a Test Case for Automated Genome-Based Taxonomic Assignment.</title>
        <authorList>
            <person name="Coil D.A."/>
            <person name="Jospin G."/>
            <person name="Darling A.E."/>
            <person name="Wallis C."/>
            <person name="Davis I.J."/>
            <person name="Harris S."/>
            <person name="Eisen J.A."/>
            <person name="Holcombe L.J."/>
            <person name="O'Flynn C."/>
        </authorList>
    </citation>
    <scope>NUCLEOTIDE SEQUENCE [LARGE SCALE GENOMIC DNA]</scope>
    <source>
        <strain evidence="1 2">COT-280</strain>
    </source>
</reference>
<sequence length="185" mass="21889">MYKIIFSIGLLCLFGKVYAVSWNEAEPYQIGIAVKEEQPCFYLHGNVAIHGVSIYSDYVKGIHENQGYNYIGGFLSPENQKTGYDVQHCIIVDEVKFVLDIPYDVNIWEKERPSSFFAHSEKFCIRKRKRDNQLYISEVKYNQDNSGLICSEKPLSVKYQPKPNPQFEPNWWEKIWYWFFDLFNK</sequence>
<dbReference type="EMBL" id="RQYC01000001">
    <property type="protein sequence ID" value="RRD91564.1"/>
    <property type="molecule type" value="Genomic_DNA"/>
</dbReference>
<name>A0A3P2A859_9NEIS</name>
<accession>A0A3P2A859</accession>
<evidence type="ECO:0000313" key="1">
    <source>
        <dbReference type="EMBL" id="RRD91564.1"/>
    </source>
</evidence>
<dbReference type="RefSeq" id="WP_027021449.1">
    <property type="nucleotide sequence ID" value="NZ_CP059563.1"/>
</dbReference>
<dbReference type="STRING" id="1121352.GCA_000620925_00551"/>
<gene>
    <name evidence="1" type="ORF">EII21_00600</name>
</gene>
<evidence type="ECO:0000313" key="2">
    <source>
        <dbReference type="Proteomes" id="UP000269923"/>
    </source>
</evidence>
<proteinExistence type="predicted"/>
<keyword evidence="2" id="KW-1185">Reference proteome</keyword>
<dbReference type="OrthoDB" id="9968866at2"/>
<organism evidence="1 2">
    <name type="scientific">Conchiformibius steedae</name>
    <dbReference type="NCBI Taxonomy" id="153493"/>
    <lineage>
        <taxon>Bacteria</taxon>
        <taxon>Pseudomonadati</taxon>
        <taxon>Pseudomonadota</taxon>
        <taxon>Betaproteobacteria</taxon>
        <taxon>Neisseriales</taxon>
        <taxon>Neisseriaceae</taxon>
        <taxon>Conchiformibius</taxon>
    </lineage>
</organism>
<dbReference type="Proteomes" id="UP000269923">
    <property type="component" value="Unassembled WGS sequence"/>
</dbReference>